<organism evidence="1 2">
    <name type="scientific">Rosa chinensis</name>
    <name type="common">China rose</name>
    <dbReference type="NCBI Taxonomy" id="74649"/>
    <lineage>
        <taxon>Eukaryota</taxon>
        <taxon>Viridiplantae</taxon>
        <taxon>Streptophyta</taxon>
        <taxon>Embryophyta</taxon>
        <taxon>Tracheophyta</taxon>
        <taxon>Spermatophyta</taxon>
        <taxon>Magnoliopsida</taxon>
        <taxon>eudicotyledons</taxon>
        <taxon>Gunneridae</taxon>
        <taxon>Pentapetalae</taxon>
        <taxon>rosids</taxon>
        <taxon>fabids</taxon>
        <taxon>Rosales</taxon>
        <taxon>Rosaceae</taxon>
        <taxon>Rosoideae</taxon>
        <taxon>Rosoideae incertae sedis</taxon>
        <taxon>Rosa</taxon>
    </lineage>
</organism>
<evidence type="ECO:0000313" key="2">
    <source>
        <dbReference type="Proteomes" id="UP000238479"/>
    </source>
</evidence>
<dbReference type="InterPro" id="IPR053319">
    <property type="entry name" value="OEP61"/>
</dbReference>
<dbReference type="PANTHER" id="PTHR48433:SF1">
    <property type="entry name" value="OUTER ENVELOPE PROTEIN 61-LIKE"/>
    <property type="match status" value="1"/>
</dbReference>
<dbReference type="Gramene" id="PRQ57117">
    <property type="protein sequence ID" value="PRQ57117"/>
    <property type="gene ID" value="RchiOBHm_Chr1g0344771"/>
</dbReference>
<sequence>MRNQMKDPAMRKMLSSMMKNMSPDMLANMSEQFGLNLSREDAEKAHQAMSSFSPESLDKMMQWMDRMNSKRSGTCKEDKELAAGEIRFDFGNSNDHSCSNPSLVGIHWWVDCDYARGLERSIQSPNQINLVEREYVPRSLVVVKF</sequence>
<dbReference type="Proteomes" id="UP000238479">
    <property type="component" value="Chromosome 1"/>
</dbReference>
<dbReference type="PANTHER" id="PTHR48433">
    <property type="entry name" value="OUTER ENVELOPE PROTEIN 61-LIKE"/>
    <property type="match status" value="1"/>
</dbReference>
<accession>A0A2P6SEK9</accession>
<gene>
    <name evidence="1" type="ORF">RchiOBHm_Chr1g0344771</name>
</gene>
<proteinExistence type="predicted"/>
<keyword evidence="2" id="KW-1185">Reference proteome</keyword>
<evidence type="ECO:0000313" key="1">
    <source>
        <dbReference type="EMBL" id="PRQ57117.1"/>
    </source>
</evidence>
<dbReference type="EMBL" id="PDCK01000039">
    <property type="protein sequence ID" value="PRQ57117.1"/>
    <property type="molecule type" value="Genomic_DNA"/>
</dbReference>
<reference evidence="1 2" key="1">
    <citation type="journal article" date="2018" name="Nat. Genet.">
        <title>The Rosa genome provides new insights in the design of modern roses.</title>
        <authorList>
            <person name="Bendahmane M."/>
        </authorList>
    </citation>
    <scope>NUCLEOTIDE SEQUENCE [LARGE SCALE GENOMIC DNA]</scope>
    <source>
        <strain evidence="2">cv. Old Blush</strain>
    </source>
</reference>
<dbReference type="STRING" id="74649.A0A2P6SEK9"/>
<protein>
    <submittedName>
        <fullName evidence="1">Putative peptidyl-prolyl cis-trans isomerase, FKBP-type</fullName>
    </submittedName>
</protein>
<keyword evidence="1" id="KW-0413">Isomerase</keyword>
<comment type="caution">
    <text evidence="1">The sequence shown here is derived from an EMBL/GenBank/DDBJ whole genome shotgun (WGS) entry which is preliminary data.</text>
</comment>
<name>A0A2P6SEK9_ROSCH</name>
<dbReference type="AlphaFoldDB" id="A0A2P6SEK9"/>
<dbReference type="GO" id="GO:0016853">
    <property type="term" value="F:isomerase activity"/>
    <property type="evidence" value="ECO:0007669"/>
    <property type="project" value="UniProtKB-KW"/>
</dbReference>